<feature type="domain" description="Transcriptional coactivator p15 (PC4) C-terminal" evidence="8">
    <location>
        <begin position="92"/>
        <end position="138"/>
    </location>
</feature>
<keyword evidence="10" id="KW-1185">Reference proteome</keyword>
<evidence type="ECO:0000259" key="8">
    <source>
        <dbReference type="Pfam" id="PF02229"/>
    </source>
</evidence>
<feature type="region of interest" description="Disordered" evidence="7">
    <location>
        <begin position="1"/>
        <end position="92"/>
    </location>
</feature>
<evidence type="ECO:0000256" key="3">
    <source>
        <dbReference type="ARBA" id="ARBA00023015"/>
    </source>
</evidence>
<dbReference type="InterPro" id="IPR009044">
    <property type="entry name" value="ssDNA-bd_transcriptional_reg"/>
</dbReference>
<keyword evidence="3" id="KW-0805">Transcription regulation</keyword>
<evidence type="ECO:0000256" key="7">
    <source>
        <dbReference type="SAM" id="MobiDB-lite"/>
    </source>
</evidence>
<name>A0A9N9D4T4_9GLOM</name>
<keyword evidence="5" id="KW-0804">Transcription</keyword>
<dbReference type="InterPro" id="IPR003173">
    <property type="entry name" value="PC4_C"/>
</dbReference>
<accession>A0A9N9D4T4</accession>
<feature type="compositionally biased region" description="Basic and acidic residues" evidence="7">
    <location>
        <begin position="32"/>
        <end position="42"/>
    </location>
</feature>
<evidence type="ECO:0000256" key="2">
    <source>
        <dbReference type="ARBA" id="ARBA00009001"/>
    </source>
</evidence>
<dbReference type="Pfam" id="PF02229">
    <property type="entry name" value="PC4"/>
    <property type="match status" value="1"/>
</dbReference>
<gene>
    <name evidence="9" type="ORF">CPELLU_LOCUS8027</name>
</gene>
<dbReference type="Gene3D" id="2.30.31.10">
    <property type="entry name" value="Transcriptional Coactivator Pc4, Chain A"/>
    <property type="match status" value="1"/>
</dbReference>
<dbReference type="GO" id="GO:0003677">
    <property type="term" value="F:DNA binding"/>
    <property type="evidence" value="ECO:0007669"/>
    <property type="project" value="UniProtKB-KW"/>
</dbReference>
<reference evidence="9" key="1">
    <citation type="submission" date="2021-06" db="EMBL/GenBank/DDBJ databases">
        <authorList>
            <person name="Kallberg Y."/>
            <person name="Tangrot J."/>
            <person name="Rosling A."/>
        </authorList>
    </citation>
    <scope>NUCLEOTIDE SEQUENCE</scope>
    <source>
        <strain evidence="9">FL966</strain>
    </source>
</reference>
<dbReference type="OrthoDB" id="2505440at2759"/>
<comment type="similarity">
    <text evidence="2">Belongs to the transcriptional coactivator PC4 family.</text>
</comment>
<dbReference type="GO" id="GO:0003713">
    <property type="term" value="F:transcription coactivator activity"/>
    <property type="evidence" value="ECO:0007669"/>
    <property type="project" value="InterPro"/>
</dbReference>
<evidence type="ECO:0000313" key="10">
    <source>
        <dbReference type="Proteomes" id="UP000789759"/>
    </source>
</evidence>
<dbReference type="InterPro" id="IPR045125">
    <property type="entry name" value="Sub1/Tcp4-like"/>
</dbReference>
<comment type="caution">
    <text evidence="9">The sequence shown here is derived from an EMBL/GenBank/DDBJ whole genome shotgun (WGS) entry which is preliminary data.</text>
</comment>
<sequence length="152" mass="17839">MFKRKNVNVRVSDDEDSDYKAKDQDDMENEAESDKQESDEPKQKKKTSKAKKAKTKKHEDEDSDDSPAPKKSKGRSNKDDRGENDQGEAYFKKRRVTVREFKEMILVDIRDYFKQNGEYLPGKKGISLQVDQWNKLKEFVDDIDAEIKKLKE</sequence>
<dbReference type="SUPFAM" id="SSF54447">
    <property type="entry name" value="ssDNA-binding transcriptional regulator domain"/>
    <property type="match status" value="1"/>
</dbReference>
<dbReference type="GO" id="GO:0060261">
    <property type="term" value="P:positive regulation of transcription initiation by RNA polymerase II"/>
    <property type="evidence" value="ECO:0007669"/>
    <property type="project" value="InterPro"/>
</dbReference>
<evidence type="ECO:0000256" key="6">
    <source>
        <dbReference type="ARBA" id="ARBA00023242"/>
    </source>
</evidence>
<dbReference type="EMBL" id="CAJVQA010005559">
    <property type="protein sequence ID" value="CAG8623211.1"/>
    <property type="molecule type" value="Genomic_DNA"/>
</dbReference>
<evidence type="ECO:0000256" key="1">
    <source>
        <dbReference type="ARBA" id="ARBA00004123"/>
    </source>
</evidence>
<feature type="compositionally biased region" description="Basic residues" evidence="7">
    <location>
        <begin position="43"/>
        <end position="56"/>
    </location>
</feature>
<organism evidence="9 10">
    <name type="scientific">Cetraspora pellucida</name>
    <dbReference type="NCBI Taxonomy" id="1433469"/>
    <lineage>
        <taxon>Eukaryota</taxon>
        <taxon>Fungi</taxon>
        <taxon>Fungi incertae sedis</taxon>
        <taxon>Mucoromycota</taxon>
        <taxon>Glomeromycotina</taxon>
        <taxon>Glomeromycetes</taxon>
        <taxon>Diversisporales</taxon>
        <taxon>Gigasporaceae</taxon>
        <taxon>Cetraspora</taxon>
    </lineage>
</organism>
<keyword evidence="4" id="KW-0238">DNA-binding</keyword>
<dbReference type="GO" id="GO:0005634">
    <property type="term" value="C:nucleus"/>
    <property type="evidence" value="ECO:0007669"/>
    <property type="project" value="UniProtKB-SubCell"/>
</dbReference>
<protein>
    <submittedName>
        <fullName evidence="9">5337_t:CDS:1</fullName>
    </submittedName>
</protein>
<evidence type="ECO:0000256" key="4">
    <source>
        <dbReference type="ARBA" id="ARBA00023125"/>
    </source>
</evidence>
<dbReference type="Proteomes" id="UP000789759">
    <property type="component" value="Unassembled WGS sequence"/>
</dbReference>
<evidence type="ECO:0000313" key="9">
    <source>
        <dbReference type="EMBL" id="CAG8623211.1"/>
    </source>
</evidence>
<keyword evidence="6" id="KW-0539">Nucleus</keyword>
<proteinExistence type="inferred from homology"/>
<comment type="subcellular location">
    <subcellularLocation>
        <location evidence="1">Nucleus</location>
    </subcellularLocation>
</comment>
<evidence type="ECO:0000256" key="5">
    <source>
        <dbReference type="ARBA" id="ARBA00023163"/>
    </source>
</evidence>
<dbReference type="PANTHER" id="PTHR13215">
    <property type="entry name" value="RNA POLYMERASE II TRANSCRIPTIONAL COACTIVATOR"/>
    <property type="match status" value="1"/>
</dbReference>
<dbReference type="AlphaFoldDB" id="A0A9N9D4T4"/>